<accession>A0ABY8PST4</accession>
<evidence type="ECO:0000313" key="1">
    <source>
        <dbReference type="EMBL" id="WGS65691.1"/>
    </source>
</evidence>
<gene>
    <name evidence="1" type="ORF">JRV97_03825</name>
</gene>
<sequence>MKKGLFVVIILLVIFFITVFSIFSSTGDDVISYEKVEYNSLTYPGDDINIVYMNKGNFTVDDDGNLYYLSPIYNITKNKHQIFISKFNVLSKKIKYEFLDGKIFEKKDNIGIIKGALTIDNGILYYKGAKGILSIKDNNVTFTSFSEKLNWDYADGDFVHVDDGFWIISEIIYRVGSKYYLYKYKNEDNKLIIDKTIETNEVILNITKYKDDVYVFCHDAESGEYNLYRIKNNALENIYTIYGNKFKSSGYYASNANPDKKYYWYNIDFISIVDNKAFLKGKLESSDKNNLIEIDLNTGKENYYDLYPNYQLDYAADTQYIMKKINGKYYLFIKSRNDDPNNLKIFSITKR</sequence>
<dbReference type="RefSeq" id="WP_281000344.1">
    <property type="nucleotide sequence ID" value="NZ_CP069362.1"/>
</dbReference>
<keyword evidence="2" id="KW-1185">Reference proteome</keyword>
<evidence type="ECO:0008006" key="3">
    <source>
        <dbReference type="Google" id="ProtNLM"/>
    </source>
</evidence>
<organism evidence="1 2">
    <name type="scientific">Marinitoga aeolica</name>
    <dbReference type="NCBI Taxonomy" id="2809031"/>
    <lineage>
        <taxon>Bacteria</taxon>
        <taxon>Thermotogati</taxon>
        <taxon>Thermotogota</taxon>
        <taxon>Thermotogae</taxon>
        <taxon>Petrotogales</taxon>
        <taxon>Petrotogaceae</taxon>
        <taxon>Marinitoga</taxon>
    </lineage>
</organism>
<dbReference type="EMBL" id="CP069362">
    <property type="protein sequence ID" value="WGS65691.1"/>
    <property type="molecule type" value="Genomic_DNA"/>
</dbReference>
<evidence type="ECO:0000313" key="2">
    <source>
        <dbReference type="Proteomes" id="UP001232493"/>
    </source>
</evidence>
<protein>
    <recommendedName>
        <fullName evidence="3">DUF5050 domain-containing protein</fullName>
    </recommendedName>
</protein>
<dbReference type="Proteomes" id="UP001232493">
    <property type="component" value="Chromosome"/>
</dbReference>
<reference evidence="1 2" key="1">
    <citation type="submission" date="2021-02" db="EMBL/GenBank/DDBJ databases">
        <title>Characterization of Marinitoga sp. nov. str. BP5-C20A.</title>
        <authorList>
            <person name="Erauso G."/>
            <person name="Postec A."/>
        </authorList>
    </citation>
    <scope>NUCLEOTIDE SEQUENCE [LARGE SCALE GENOMIC DNA]</scope>
    <source>
        <strain evidence="1 2">BP5-C20A</strain>
    </source>
</reference>
<proteinExistence type="predicted"/>
<name>A0ABY8PST4_9BACT</name>